<evidence type="ECO:0000256" key="8">
    <source>
        <dbReference type="PIRSR" id="PIRSR602401-1"/>
    </source>
</evidence>
<dbReference type="InterPro" id="IPR001128">
    <property type="entry name" value="Cyt_P450"/>
</dbReference>
<dbReference type="GO" id="GO:0016705">
    <property type="term" value="F:oxidoreductase activity, acting on paired donors, with incorporation or reduction of molecular oxygen"/>
    <property type="evidence" value="ECO:0007669"/>
    <property type="project" value="InterPro"/>
</dbReference>
<dbReference type="Proteomes" id="UP000838878">
    <property type="component" value="Chromosome 2"/>
</dbReference>
<dbReference type="PANTHER" id="PTHR24291:SF187">
    <property type="entry name" value="CYTOCHROME P450 4AE1-RELATED"/>
    <property type="match status" value="1"/>
</dbReference>
<feature type="coiled-coil region" evidence="10">
    <location>
        <begin position="133"/>
        <end position="160"/>
    </location>
</feature>
<keyword evidence="5 9" id="KW-0560">Oxidoreductase</keyword>
<evidence type="ECO:0000256" key="2">
    <source>
        <dbReference type="ARBA" id="ARBA00010617"/>
    </source>
</evidence>
<evidence type="ECO:0000313" key="11">
    <source>
        <dbReference type="EMBL" id="CAH0721659.1"/>
    </source>
</evidence>
<dbReference type="PRINTS" id="PR00385">
    <property type="entry name" value="P450"/>
</dbReference>
<evidence type="ECO:0000256" key="10">
    <source>
        <dbReference type="SAM" id="Coils"/>
    </source>
</evidence>
<dbReference type="Gene3D" id="1.10.630.10">
    <property type="entry name" value="Cytochrome P450"/>
    <property type="match status" value="1"/>
</dbReference>
<reference evidence="11" key="1">
    <citation type="submission" date="2021-12" db="EMBL/GenBank/DDBJ databases">
        <authorList>
            <person name="Martin H S."/>
        </authorList>
    </citation>
    <scope>NUCLEOTIDE SEQUENCE</scope>
</reference>
<evidence type="ECO:0000256" key="4">
    <source>
        <dbReference type="ARBA" id="ARBA00022723"/>
    </source>
</evidence>
<dbReference type="GO" id="GO:0004497">
    <property type="term" value="F:monooxygenase activity"/>
    <property type="evidence" value="ECO:0007669"/>
    <property type="project" value="UniProtKB-KW"/>
</dbReference>
<dbReference type="InterPro" id="IPR017972">
    <property type="entry name" value="Cyt_P450_CS"/>
</dbReference>
<dbReference type="PANTHER" id="PTHR24291">
    <property type="entry name" value="CYTOCHROME P450 FAMILY 4"/>
    <property type="match status" value="1"/>
</dbReference>
<accession>A0A8J9Y7B0</accession>
<feature type="non-terminal residue" evidence="11">
    <location>
        <position position="396"/>
    </location>
</feature>
<keyword evidence="10" id="KW-0175">Coiled coil</keyword>
<evidence type="ECO:0000256" key="9">
    <source>
        <dbReference type="RuleBase" id="RU000461"/>
    </source>
</evidence>
<evidence type="ECO:0000256" key="5">
    <source>
        <dbReference type="ARBA" id="ARBA00023002"/>
    </source>
</evidence>
<dbReference type="SUPFAM" id="SSF48264">
    <property type="entry name" value="Cytochrome P450"/>
    <property type="match status" value="1"/>
</dbReference>
<dbReference type="AlphaFoldDB" id="A0A8J9Y7B0"/>
<dbReference type="GO" id="GO:0020037">
    <property type="term" value="F:heme binding"/>
    <property type="evidence" value="ECO:0007669"/>
    <property type="project" value="InterPro"/>
</dbReference>
<dbReference type="InterPro" id="IPR036396">
    <property type="entry name" value="Cyt_P450_sf"/>
</dbReference>
<dbReference type="OrthoDB" id="1470350at2759"/>
<sequence>MVKLNTHFVRRVYLTTALNKFQTLLNDTTELAKPLERNAAMTPFFGKSVSTSEGQRWQFIRKLITPCFHFKSLHRTPEDVSDNINQLFDILDTYIDKGPVDMYKYFRPYMLDILSNSLFGIESEFLKNPEHSYLKASGKRNELNKMIEKYKNDNNNIDINYDTFIENKLSGSNFLDRLLLTKAPNGELLTDDIINEEIRLILFSGHYTTSMTMSHTMYFLAKYPEIQKKVLEEQMSIFGKDSYDQATIQQLNQMKYLEAVIKESIRKIPTIARIGRRLKNDMTFQDGRVAPAGTTVIVFYDGVFRNPNIFEEPEKFKPERFVDPMHTFAFVPFSAGPRNCVAFRYAWVIMKVTLSKIIRRYEILPGGPGTEPKFANRVITESTNGIQLRLKKRNLL</sequence>
<dbReference type="InterPro" id="IPR050196">
    <property type="entry name" value="Cytochrome_P450_Monoox"/>
</dbReference>
<dbReference type="Pfam" id="PF00067">
    <property type="entry name" value="p450"/>
    <property type="match status" value="2"/>
</dbReference>
<protein>
    <recommendedName>
        <fullName evidence="13">Cytochrome P450</fullName>
    </recommendedName>
</protein>
<comment type="similarity">
    <text evidence="2 9">Belongs to the cytochrome P450 family.</text>
</comment>
<evidence type="ECO:0000256" key="3">
    <source>
        <dbReference type="ARBA" id="ARBA00022617"/>
    </source>
</evidence>
<dbReference type="InterPro" id="IPR002401">
    <property type="entry name" value="Cyt_P450_E_grp-I"/>
</dbReference>
<dbReference type="PROSITE" id="PS00086">
    <property type="entry name" value="CYTOCHROME_P450"/>
    <property type="match status" value="1"/>
</dbReference>
<organism evidence="11 12">
    <name type="scientific">Brenthis ino</name>
    <name type="common">lesser marbled fritillary</name>
    <dbReference type="NCBI Taxonomy" id="405034"/>
    <lineage>
        <taxon>Eukaryota</taxon>
        <taxon>Metazoa</taxon>
        <taxon>Ecdysozoa</taxon>
        <taxon>Arthropoda</taxon>
        <taxon>Hexapoda</taxon>
        <taxon>Insecta</taxon>
        <taxon>Pterygota</taxon>
        <taxon>Neoptera</taxon>
        <taxon>Endopterygota</taxon>
        <taxon>Lepidoptera</taxon>
        <taxon>Glossata</taxon>
        <taxon>Ditrysia</taxon>
        <taxon>Papilionoidea</taxon>
        <taxon>Nymphalidae</taxon>
        <taxon>Heliconiinae</taxon>
        <taxon>Argynnini</taxon>
        <taxon>Brenthis</taxon>
    </lineage>
</organism>
<proteinExistence type="inferred from homology"/>
<dbReference type="EMBL" id="OV170222">
    <property type="protein sequence ID" value="CAH0721659.1"/>
    <property type="molecule type" value="Genomic_DNA"/>
</dbReference>
<evidence type="ECO:0008006" key="13">
    <source>
        <dbReference type="Google" id="ProtNLM"/>
    </source>
</evidence>
<keyword evidence="3 8" id="KW-0349">Heme</keyword>
<feature type="binding site" description="axial binding residue" evidence="8">
    <location>
        <position position="340"/>
    </location>
    <ligand>
        <name>heme</name>
        <dbReference type="ChEBI" id="CHEBI:30413"/>
    </ligand>
    <ligandPart>
        <name>Fe</name>
        <dbReference type="ChEBI" id="CHEBI:18248"/>
    </ligandPart>
</feature>
<dbReference type="PRINTS" id="PR00463">
    <property type="entry name" value="EP450I"/>
</dbReference>
<evidence type="ECO:0000256" key="7">
    <source>
        <dbReference type="ARBA" id="ARBA00023033"/>
    </source>
</evidence>
<comment type="cofactor">
    <cofactor evidence="1 8">
        <name>heme</name>
        <dbReference type="ChEBI" id="CHEBI:30413"/>
    </cofactor>
</comment>
<gene>
    <name evidence="11" type="ORF">BINO364_LOCUS7730</name>
</gene>
<keyword evidence="7 9" id="KW-0503">Monooxygenase</keyword>
<evidence type="ECO:0000313" key="12">
    <source>
        <dbReference type="Proteomes" id="UP000838878"/>
    </source>
</evidence>
<name>A0A8J9Y7B0_9NEOP</name>
<keyword evidence="4 8" id="KW-0479">Metal-binding</keyword>
<evidence type="ECO:0000256" key="6">
    <source>
        <dbReference type="ARBA" id="ARBA00023004"/>
    </source>
</evidence>
<dbReference type="GO" id="GO:0005506">
    <property type="term" value="F:iron ion binding"/>
    <property type="evidence" value="ECO:0007669"/>
    <property type="project" value="InterPro"/>
</dbReference>
<keyword evidence="12" id="KW-1185">Reference proteome</keyword>
<evidence type="ECO:0000256" key="1">
    <source>
        <dbReference type="ARBA" id="ARBA00001971"/>
    </source>
</evidence>
<keyword evidence="6 8" id="KW-0408">Iron</keyword>